<reference evidence="1" key="1">
    <citation type="submission" date="2011-03" db="EMBL/GenBank/DDBJ databases">
        <title>The Genome Sequence of Nematocida sp1 strain ERTm2.</title>
        <authorList>
            <consortium name="The Broad Institute Genome Sequencing Platform"/>
            <consortium name="The Broad Institute Genome Sequencing Center for Infectious Disease"/>
            <person name="Cuomo C."/>
            <person name="Troemel E."/>
            <person name="Young S.K."/>
            <person name="Zeng Q."/>
            <person name="Gargeya S."/>
            <person name="Fitzgerald M."/>
            <person name="Haas B."/>
            <person name="Abouelleil A."/>
            <person name="Alvarado L."/>
            <person name="Arachchi H.M."/>
            <person name="Berlin A."/>
            <person name="Brown A."/>
            <person name="Chapman S.B."/>
            <person name="Chen Z."/>
            <person name="Dunbar C."/>
            <person name="Freedman E."/>
            <person name="Gearin G."/>
            <person name="Gellesch M."/>
            <person name="Goldberg J."/>
            <person name="Griggs A."/>
            <person name="Gujja S."/>
            <person name="Heilman E.R."/>
            <person name="Heiman D."/>
            <person name="Howarth C."/>
            <person name="Larson L."/>
            <person name="Lui A."/>
            <person name="MacDonald P.J.P."/>
            <person name="Mehta T."/>
            <person name="Montmayeur A."/>
            <person name="Murphy C."/>
            <person name="Neiman D."/>
            <person name="Pearson M."/>
            <person name="Priest M."/>
            <person name="Roberts A."/>
            <person name="Saif S."/>
            <person name="Shea T."/>
            <person name="Shenoy N."/>
            <person name="Sisk P."/>
            <person name="Stolte C."/>
            <person name="Sykes S."/>
            <person name="White J."/>
            <person name="Yandava C."/>
            <person name="Wortman J."/>
            <person name="Nusbaum C."/>
            <person name="Birren B."/>
        </authorList>
    </citation>
    <scope>NUCLEOTIDE SEQUENCE</scope>
    <source>
        <strain evidence="1">ERTm2</strain>
    </source>
</reference>
<dbReference type="EMBL" id="AKIJ01000001">
    <property type="protein sequence ID" value="KFG27018.1"/>
    <property type="molecule type" value="Genomic_DNA"/>
</dbReference>
<gene>
    <name evidence="1" type="ORF">NERG_01806</name>
    <name evidence="2" type="ORF">NESG_00089</name>
</gene>
<reference evidence="2 3" key="3">
    <citation type="journal article" date="2014" name="Genome Announc.">
        <title>Genome Sequence of the Microsporidian Species Nematocida sp1 Strain ERTm6 (ATCC PRA-372).</title>
        <authorList>
            <person name="Bakowski M.A."/>
            <person name="Priest M."/>
            <person name="Young S."/>
            <person name="Cuomo C.A."/>
            <person name="Troemel E.R."/>
        </authorList>
    </citation>
    <scope>NUCLEOTIDE SEQUENCE [LARGE SCALE GENOMIC DNA]</scope>
    <source>
        <strain evidence="2 3">ERTm6</strain>
    </source>
</reference>
<keyword evidence="3" id="KW-1185">Reference proteome</keyword>
<accession>A0A086J4F0</accession>
<dbReference type="AlphaFoldDB" id="H8ZDY5"/>
<proteinExistence type="predicted"/>
<reference evidence="2" key="2">
    <citation type="submission" date="2012-10" db="EMBL/GenBank/DDBJ databases">
        <authorList>
            <consortium name="The Broad Institute Genome Sequencing Platform"/>
            <consortium name="The Broad Institute Genome Sequencing Center for Infectious Disease"/>
            <person name="Cuomo C."/>
            <person name="Troemel E."/>
            <person name="Walker B."/>
            <person name="Young S.K."/>
            <person name="Zeng Q."/>
            <person name="Gargeya S."/>
            <person name="Fitzgerald M."/>
            <person name="Haas B."/>
            <person name="Abouelleil A."/>
            <person name="Alvarado L."/>
            <person name="Arachchi H.M."/>
            <person name="Berlin A.M."/>
            <person name="Chapman S.B."/>
            <person name="Goldberg J."/>
            <person name="Griggs A."/>
            <person name="Gujja S."/>
            <person name="Hansen M."/>
            <person name="Howarth C."/>
            <person name="Imamovic A."/>
            <person name="Larimer J."/>
            <person name="McCowan C."/>
            <person name="Murphy C."/>
            <person name="Neiman D."/>
            <person name="Pearson M."/>
            <person name="Priest M."/>
            <person name="Roberts A."/>
            <person name="Saif S."/>
            <person name="Shea T."/>
            <person name="Sisk P."/>
            <person name="Sykes S."/>
            <person name="Wortman J."/>
            <person name="Nusbaum C."/>
            <person name="Birren B."/>
        </authorList>
    </citation>
    <scope>NUCLEOTIDE SEQUENCE</scope>
    <source>
        <strain evidence="2">ERTm6</strain>
    </source>
</reference>
<dbReference type="OrthoDB" id="2187313at2759"/>
<sequence length="62" mass="7337">MQQARQTLAQPIELLSMEKLDKIQEYVETEEKVYALASEVEQLLSMHIEKRDFLFGHICRDI</sequence>
<protein>
    <submittedName>
        <fullName evidence="1">Uncharacterized protein</fullName>
    </submittedName>
</protein>
<accession>H8ZDY5</accession>
<organism evidence="1">
    <name type="scientific">Nematocida ausubeli (strain ATCC PRA-371 / ERTm2)</name>
    <name type="common">Nematode killer fungus</name>
    <dbReference type="NCBI Taxonomy" id="1913371"/>
    <lineage>
        <taxon>Eukaryota</taxon>
        <taxon>Fungi</taxon>
        <taxon>Fungi incertae sedis</taxon>
        <taxon>Microsporidia</taxon>
        <taxon>Nematocida</taxon>
    </lineage>
</organism>
<evidence type="ECO:0000313" key="2">
    <source>
        <dbReference type="EMBL" id="KFG27018.1"/>
    </source>
</evidence>
<dbReference type="Proteomes" id="UP000054524">
    <property type="component" value="Unassembled WGS sequence"/>
</dbReference>
<evidence type="ECO:0000313" key="3">
    <source>
        <dbReference type="Proteomes" id="UP000054524"/>
    </source>
</evidence>
<evidence type="ECO:0000313" key="1">
    <source>
        <dbReference type="EMBL" id="EHY65360.1"/>
    </source>
</evidence>
<dbReference type="Proteomes" id="UP000005622">
    <property type="component" value="Unassembled WGS sequence"/>
</dbReference>
<dbReference type="HOGENOM" id="CLU_2904710_0_0_1"/>
<name>H8ZDY5_NEMA1</name>
<dbReference type="EMBL" id="JH604636">
    <property type="protein sequence ID" value="EHY65360.1"/>
    <property type="molecule type" value="Genomic_DNA"/>
</dbReference>